<gene>
    <name evidence="1" type="ORF">FGK63_06025</name>
</gene>
<dbReference type="EMBL" id="VCPD01000002">
    <property type="protein sequence ID" value="TMV08678.1"/>
    <property type="molecule type" value="Genomic_DNA"/>
</dbReference>
<comment type="caution">
    <text evidence="1">The sequence shown here is derived from an EMBL/GenBank/DDBJ whole genome shotgun (WGS) entry which is preliminary data.</text>
</comment>
<dbReference type="Proteomes" id="UP001193035">
    <property type="component" value="Unassembled WGS sequence"/>
</dbReference>
<reference evidence="1 2" key="1">
    <citation type="submission" date="2019-05" db="EMBL/GenBank/DDBJ databases">
        <title>Ruegeria sp. nov., isolated from tidal flat.</title>
        <authorList>
            <person name="Kim W."/>
        </authorList>
    </citation>
    <scope>NUCLEOTIDE SEQUENCE [LARGE SCALE GENOMIC DNA]</scope>
    <source>
        <strain evidence="1 2">CAU 1488</strain>
    </source>
</reference>
<name>A0ABY2X0B6_9RHOB</name>
<evidence type="ECO:0000313" key="1">
    <source>
        <dbReference type="EMBL" id="TMV08678.1"/>
    </source>
</evidence>
<keyword evidence="2" id="KW-1185">Reference proteome</keyword>
<protein>
    <submittedName>
        <fullName evidence="1">Uncharacterized protein</fullName>
    </submittedName>
</protein>
<organism evidence="1 2">
    <name type="scientific">Ruegeria sediminis</name>
    <dbReference type="NCBI Taxonomy" id="2583820"/>
    <lineage>
        <taxon>Bacteria</taxon>
        <taxon>Pseudomonadati</taxon>
        <taxon>Pseudomonadota</taxon>
        <taxon>Alphaproteobacteria</taxon>
        <taxon>Rhodobacterales</taxon>
        <taxon>Roseobacteraceae</taxon>
        <taxon>Ruegeria</taxon>
    </lineage>
</organism>
<evidence type="ECO:0000313" key="2">
    <source>
        <dbReference type="Proteomes" id="UP001193035"/>
    </source>
</evidence>
<proteinExistence type="predicted"/>
<dbReference type="RefSeq" id="WP_138840706.1">
    <property type="nucleotide sequence ID" value="NZ_VCPD01000002.1"/>
</dbReference>
<sequence>MQLPMAGAFEGTRTATRLPRPSPTTLGLYADAKGTIEVVDFGFNEVYRVEARIGTQIAVNPNMTSDARIQLIADARGRMMRYVYGPVYDELIQVMTLMFDEGLHRGDPAFDRLQDMMDTFGRSFKGDV</sequence>
<accession>A0ABY2X0B6</accession>